<sequence>MLLTYISMICYLTERLITSYSDADIVNLTCCQQNKALEHARLPMSHVTLTDYEDNNQQSFWEQCLFPVAKPVKIRLSRKLSGKTILLTGASFGIGALVATLLAEYQVKLILVARTREKLEELQQSLQGKRATVFIVPSDLREERAIDSLLQELKRRNVEVDLFINNAGKSIHRGLDQSLDRYQDTQRCSATNYTGPVQLLLGLLPVLIKNRGHIINVSALNVLLPSTSGWSAYQSSKAAFDQWLRCMEPELKIRNVTVSSVYLPLVRTRMSMVNEKNHGRMAMSKAKAANIILNCIVLGKRKYRPWWTGFVLLWCSLFPNLWYRMQVCYLKKNK</sequence>
<dbReference type="AlphaFoldDB" id="A0A2P8GM12"/>
<evidence type="ECO:0000256" key="1">
    <source>
        <dbReference type="ARBA" id="ARBA00006484"/>
    </source>
</evidence>
<organism evidence="4 5">
    <name type="scientific">Chitinophaga ginsengisoli</name>
    <dbReference type="NCBI Taxonomy" id="363837"/>
    <lineage>
        <taxon>Bacteria</taxon>
        <taxon>Pseudomonadati</taxon>
        <taxon>Bacteroidota</taxon>
        <taxon>Chitinophagia</taxon>
        <taxon>Chitinophagales</taxon>
        <taxon>Chitinophagaceae</taxon>
        <taxon>Chitinophaga</taxon>
    </lineage>
</organism>
<dbReference type="InterPro" id="IPR036291">
    <property type="entry name" value="NAD(P)-bd_dom_sf"/>
</dbReference>
<evidence type="ECO:0000256" key="2">
    <source>
        <dbReference type="ARBA" id="ARBA00023002"/>
    </source>
</evidence>
<dbReference type="GO" id="GO:0016020">
    <property type="term" value="C:membrane"/>
    <property type="evidence" value="ECO:0007669"/>
    <property type="project" value="TreeGrafter"/>
</dbReference>
<proteinExistence type="inferred from homology"/>
<evidence type="ECO:0000313" key="5">
    <source>
        <dbReference type="Proteomes" id="UP000240978"/>
    </source>
</evidence>
<dbReference type="SUPFAM" id="SSF51735">
    <property type="entry name" value="NAD(P)-binding Rossmann-fold domains"/>
    <property type="match status" value="1"/>
</dbReference>
<dbReference type="InterPro" id="IPR002347">
    <property type="entry name" value="SDR_fam"/>
</dbReference>
<keyword evidence="3" id="KW-0472">Membrane</keyword>
<gene>
    <name evidence="4" type="ORF">CLV42_102582</name>
</gene>
<dbReference type="OrthoDB" id="9808814at2"/>
<keyword evidence="5" id="KW-1185">Reference proteome</keyword>
<dbReference type="PANTHER" id="PTHR44196">
    <property type="entry name" value="DEHYDROGENASE/REDUCTASE SDR FAMILY MEMBER 7B"/>
    <property type="match status" value="1"/>
</dbReference>
<dbReference type="Proteomes" id="UP000240978">
    <property type="component" value="Unassembled WGS sequence"/>
</dbReference>
<dbReference type="PANTHER" id="PTHR44196:SF1">
    <property type="entry name" value="DEHYDROGENASE_REDUCTASE SDR FAMILY MEMBER 7B"/>
    <property type="match status" value="1"/>
</dbReference>
<dbReference type="Gene3D" id="3.40.50.720">
    <property type="entry name" value="NAD(P)-binding Rossmann-like Domain"/>
    <property type="match status" value="1"/>
</dbReference>
<feature type="transmembrane region" description="Helical" evidence="3">
    <location>
        <begin position="305"/>
        <end position="323"/>
    </location>
</feature>
<keyword evidence="3" id="KW-0812">Transmembrane</keyword>
<keyword evidence="2" id="KW-0560">Oxidoreductase</keyword>
<dbReference type="PRINTS" id="PR00081">
    <property type="entry name" value="GDHRDH"/>
</dbReference>
<evidence type="ECO:0000313" key="4">
    <source>
        <dbReference type="EMBL" id="PSL35008.1"/>
    </source>
</evidence>
<evidence type="ECO:0000256" key="3">
    <source>
        <dbReference type="SAM" id="Phobius"/>
    </source>
</evidence>
<name>A0A2P8GM12_9BACT</name>
<feature type="transmembrane region" description="Helical" evidence="3">
    <location>
        <begin position="84"/>
        <end position="103"/>
    </location>
</feature>
<keyword evidence="3" id="KW-1133">Transmembrane helix</keyword>
<dbReference type="RefSeq" id="WP_106601255.1">
    <property type="nucleotide sequence ID" value="NZ_PYGK01000002.1"/>
</dbReference>
<dbReference type="EMBL" id="PYGK01000002">
    <property type="protein sequence ID" value="PSL35008.1"/>
    <property type="molecule type" value="Genomic_DNA"/>
</dbReference>
<dbReference type="GO" id="GO:0016491">
    <property type="term" value="F:oxidoreductase activity"/>
    <property type="evidence" value="ECO:0007669"/>
    <property type="project" value="UniProtKB-KW"/>
</dbReference>
<dbReference type="Pfam" id="PF00106">
    <property type="entry name" value="adh_short"/>
    <property type="match status" value="1"/>
</dbReference>
<accession>A0A2P8GM12</accession>
<comment type="caution">
    <text evidence="4">The sequence shown here is derived from an EMBL/GenBank/DDBJ whole genome shotgun (WGS) entry which is preliminary data.</text>
</comment>
<comment type="similarity">
    <text evidence="1">Belongs to the short-chain dehydrogenases/reductases (SDR) family.</text>
</comment>
<protein>
    <submittedName>
        <fullName evidence="4">Short-subunit dehydrogenase</fullName>
    </submittedName>
</protein>
<reference evidence="4 5" key="1">
    <citation type="submission" date="2018-03" db="EMBL/GenBank/DDBJ databases">
        <title>Genomic Encyclopedia of Archaeal and Bacterial Type Strains, Phase II (KMG-II): from individual species to whole genera.</title>
        <authorList>
            <person name="Goeker M."/>
        </authorList>
    </citation>
    <scope>NUCLEOTIDE SEQUENCE [LARGE SCALE GENOMIC DNA]</scope>
    <source>
        <strain evidence="4 5">DSM 18107</strain>
    </source>
</reference>